<dbReference type="Proteomes" id="UP001501221">
    <property type="component" value="Unassembled WGS sequence"/>
</dbReference>
<dbReference type="EMBL" id="BAAAFM010000002">
    <property type="protein sequence ID" value="GAA0202241.1"/>
    <property type="molecule type" value="Genomic_DNA"/>
</dbReference>
<keyword evidence="2" id="KW-1185">Reference proteome</keyword>
<evidence type="ECO:0000313" key="1">
    <source>
        <dbReference type="EMBL" id="GAA0202241.1"/>
    </source>
</evidence>
<gene>
    <name evidence="1" type="ORF">GCM10009123_06870</name>
</gene>
<evidence type="ECO:0008006" key="3">
    <source>
        <dbReference type="Google" id="ProtNLM"/>
    </source>
</evidence>
<reference evidence="1 2" key="1">
    <citation type="journal article" date="2019" name="Int. J. Syst. Evol. Microbiol.">
        <title>The Global Catalogue of Microorganisms (GCM) 10K type strain sequencing project: providing services to taxonomists for standard genome sequencing and annotation.</title>
        <authorList>
            <consortium name="The Broad Institute Genomics Platform"/>
            <consortium name="The Broad Institute Genome Sequencing Center for Infectious Disease"/>
            <person name="Wu L."/>
            <person name="Ma J."/>
        </authorList>
    </citation>
    <scope>NUCLEOTIDE SEQUENCE [LARGE SCALE GENOMIC DNA]</scope>
    <source>
        <strain evidence="1 2">JCM 16211</strain>
    </source>
</reference>
<protein>
    <recommendedName>
        <fullName evidence="3">Lipoprotein</fullName>
    </recommendedName>
</protein>
<proteinExistence type="predicted"/>
<dbReference type="PROSITE" id="PS51257">
    <property type="entry name" value="PROKAR_LIPOPROTEIN"/>
    <property type="match status" value="1"/>
</dbReference>
<name>A0ABN0SVU3_9GAMM</name>
<accession>A0ABN0SVU3</accession>
<dbReference type="RefSeq" id="WP_343986603.1">
    <property type="nucleotide sequence ID" value="NZ_BAAAFM010000002.1"/>
</dbReference>
<organism evidence="1 2">
    <name type="scientific">Kangiella japonica</name>
    <dbReference type="NCBI Taxonomy" id="647384"/>
    <lineage>
        <taxon>Bacteria</taxon>
        <taxon>Pseudomonadati</taxon>
        <taxon>Pseudomonadota</taxon>
        <taxon>Gammaproteobacteria</taxon>
        <taxon>Kangiellales</taxon>
        <taxon>Kangiellaceae</taxon>
        <taxon>Kangiella</taxon>
    </lineage>
</organism>
<evidence type="ECO:0000313" key="2">
    <source>
        <dbReference type="Proteomes" id="UP001501221"/>
    </source>
</evidence>
<comment type="caution">
    <text evidence="1">The sequence shown here is derived from an EMBL/GenBank/DDBJ whole genome shotgun (WGS) entry which is preliminary data.</text>
</comment>
<sequence>MRLCLIGVFCLILSACWQQDEVISIESNGEMKWLVIAHPDWEFSSPESVEKDLQNYVAMMRAAGWSVQTKGEVKEYKDVVVGLRGNINEVTKKTDFYEIHSIHQASVNIEFLCPVVDDSRIRRSIKVKGSSASPIVCSKGVQTLRF</sequence>